<gene>
    <name evidence="2" type="ORF">M9458_009516</name>
</gene>
<evidence type="ECO:0000256" key="1">
    <source>
        <dbReference type="SAM" id="SignalP"/>
    </source>
</evidence>
<keyword evidence="3" id="KW-1185">Reference proteome</keyword>
<accession>A0ABD0RBN7</accession>
<dbReference type="EMBL" id="JAMKFB020000004">
    <property type="protein sequence ID" value="KAL0195944.1"/>
    <property type="molecule type" value="Genomic_DNA"/>
</dbReference>
<sequence>MKDCNVIASKLILILDDLLWVLTDSQLKAMVQYAKSLGEAMEKSAAQRKSMAPDTTQ</sequence>
<dbReference type="AlphaFoldDB" id="A0ABD0RBN7"/>
<feature type="signal peptide" evidence="1">
    <location>
        <begin position="1"/>
        <end position="23"/>
    </location>
</feature>
<feature type="non-terminal residue" evidence="2">
    <location>
        <position position="57"/>
    </location>
</feature>
<dbReference type="PANTHER" id="PTHR22774">
    <property type="entry name" value="CHOREIN N-TERMINAL DOMAIN-CONTAINING PROTEIN"/>
    <property type="match status" value="1"/>
</dbReference>
<name>A0ABD0RBN7_CIRMR</name>
<dbReference type="Proteomes" id="UP001529510">
    <property type="component" value="Unassembled WGS sequence"/>
</dbReference>
<organism evidence="2 3">
    <name type="scientific">Cirrhinus mrigala</name>
    <name type="common">Mrigala</name>
    <dbReference type="NCBI Taxonomy" id="683832"/>
    <lineage>
        <taxon>Eukaryota</taxon>
        <taxon>Metazoa</taxon>
        <taxon>Chordata</taxon>
        <taxon>Craniata</taxon>
        <taxon>Vertebrata</taxon>
        <taxon>Euteleostomi</taxon>
        <taxon>Actinopterygii</taxon>
        <taxon>Neopterygii</taxon>
        <taxon>Teleostei</taxon>
        <taxon>Ostariophysi</taxon>
        <taxon>Cypriniformes</taxon>
        <taxon>Cyprinidae</taxon>
        <taxon>Labeoninae</taxon>
        <taxon>Labeonini</taxon>
        <taxon>Cirrhinus</taxon>
    </lineage>
</organism>
<dbReference type="Pfam" id="PF24917">
    <property type="entry name" value="BLTP3A_B"/>
    <property type="match status" value="1"/>
</dbReference>
<feature type="chain" id="PRO_5044812124" evidence="1">
    <location>
        <begin position="24"/>
        <end position="57"/>
    </location>
</feature>
<dbReference type="InterPro" id="IPR026728">
    <property type="entry name" value="BLTP3A/B"/>
</dbReference>
<keyword evidence="1" id="KW-0732">Signal</keyword>
<dbReference type="PANTHER" id="PTHR22774:SF17">
    <property type="entry name" value="BRIDGE-LIKE LIPID TRANSFER PROTEIN FAMILY MEMBER 3B"/>
    <property type="match status" value="1"/>
</dbReference>
<evidence type="ECO:0000313" key="3">
    <source>
        <dbReference type="Proteomes" id="UP001529510"/>
    </source>
</evidence>
<proteinExistence type="predicted"/>
<evidence type="ECO:0000313" key="2">
    <source>
        <dbReference type="EMBL" id="KAL0195944.1"/>
    </source>
</evidence>
<comment type="caution">
    <text evidence="2">The sequence shown here is derived from an EMBL/GenBank/DDBJ whole genome shotgun (WGS) entry which is preliminary data.</text>
</comment>
<reference evidence="2 3" key="1">
    <citation type="submission" date="2024-05" db="EMBL/GenBank/DDBJ databases">
        <title>Genome sequencing and assembly of Indian major carp, Cirrhinus mrigala (Hamilton, 1822).</title>
        <authorList>
            <person name="Mohindra V."/>
            <person name="Chowdhury L.M."/>
            <person name="Lal K."/>
            <person name="Jena J.K."/>
        </authorList>
    </citation>
    <scope>NUCLEOTIDE SEQUENCE [LARGE SCALE GENOMIC DNA]</scope>
    <source>
        <strain evidence="2">CM1030</strain>
        <tissue evidence="2">Blood</tissue>
    </source>
</reference>
<protein>
    <submittedName>
        <fullName evidence="2">Uncharacterized protein</fullName>
    </submittedName>
</protein>